<feature type="domain" description="Ubiquitin-like protease family profile" evidence="7">
    <location>
        <begin position="996"/>
        <end position="1197"/>
    </location>
</feature>
<feature type="compositionally biased region" description="Polar residues" evidence="6">
    <location>
        <begin position="804"/>
        <end position="813"/>
    </location>
</feature>
<feature type="compositionally biased region" description="Basic residues" evidence="6">
    <location>
        <begin position="783"/>
        <end position="792"/>
    </location>
</feature>
<name>A0A6P8LDF9_DROMA</name>
<feature type="compositionally biased region" description="Low complexity" evidence="6">
    <location>
        <begin position="758"/>
        <end position="772"/>
    </location>
</feature>
<feature type="compositionally biased region" description="Polar residues" evidence="6">
    <location>
        <begin position="876"/>
        <end position="885"/>
    </location>
</feature>
<dbReference type="PANTHER" id="PTHR46896">
    <property type="entry name" value="SENTRIN-SPECIFIC PROTEASE"/>
    <property type="match status" value="1"/>
</dbReference>
<dbReference type="InterPro" id="IPR051947">
    <property type="entry name" value="Sentrin-specific_protease"/>
</dbReference>
<evidence type="ECO:0000256" key="2">
    <source>
        <dbReference type="ARBA" id="ARBA00022553"/>
    </source>
</evidence>
<evidence type="ECO:0000256" key="6">
    <source>
        <dbReference type="SAM" id="MobiDB-lite"/>
    </source>
</evidence>
<comment type="similarity">
    <text evidence="1">Belongs to the peptidase C48 family.</text>
</comment>
<feature type="compositionally biased region" description="Polar residues" evidence="6">
    <location>
        <begin position="268"/>
        <end position="278"/>
    </location>
</feature>
<evidence type="ECO:0000313" key="9">
    <source>
        <dbReference type="RefSeq" id="XP_033172681.1"/>
    </source>
</evidence>
<accession>A0A6P8LDF9</accession>
<feature type="compositionally biased region" description="Polar residues" evidence="6">
    <location>
        <begin position="171"/>
        <end position="180"/>
    </location>
</feature>
<organism evidence="8 9">
    <name type="scientific">Drosophila mauritiana</name>
    <name type="common">Fruit fly</name>
    <dbReference type="NCBI Taxonomy" id="7226"/>
    <lineage>
        <taxon>Eukaryota</taxon>
        <taxon>Metazoa</taxon>
        <taxon>Ecdysozoa</taxon>
        <taxon>Arthropoda</taxon>
        <taxon>Hexapoda</taxon>
        <taxon>Insecta</taxon>
        <taxon>Pterygota</taxon>
        <taxon>Neoptera</taxon>
        <taxon>Endopterygota</taxon>
        <taxon>Diptera</taxon>
        <taxon>Brachycera</taxon>
        <taxon>Muscomorpha</taxon>
        <taxon>Ephydroidea</taxon>
        <taxon>Drosophilidae</taxon>
        <taxon>Drosophila</taxon>
        <taxon>Sophophora</taxon>
    </lineage>
</organism>
<sequence>AHNDFIIVSRQLLINRADTDKDKRSAKVLIIYSTGKQHIVTFKLPIHAFTVQELFLKMNIHMEDNITIDCMENAGGIIHLVVSVGFAIGDTIADKIAKAEEFYKKVHQSKASAGAALPNAVPVEVPPSRAVVKPSETSVANNGCQPSATKGKKHKKRHRAPGDTNADKAISSANQDANTPKTKKQKKCHSAEDSNGYQVAGAQDNPGSSGNKQGNQTPTGNTSNSPKKSNGLQGVQPAGDALASSPSIQSKDQVAHATVSKKSEETAGGSQSRVQPNVASIPAPAEKATSDTIPTPAERAEKSRLRRNSNWIISRDFDDEVIVLLSSEDEETTAADNGQTEGRLSVDENPTLFTYPPTGTGGLSITIKDYMCLKEGSFLNDIIIDFYLRWLKNNIVPEGQRDRTHIFSTFFHMRLTTETSPNNTKEPVAKRRHERVKKWTRTVNIFEKDFIIIPFNEKSHWILAIICFPNLKTSVVYHDVQTPGEDIPIKQPLILIFDSLEGNSRDRDIAILHDYLNFEYKAKYPKERARIFNGDNMPGLIVEVPQQENLTDCGLYLLQYAEQFFTKPIVNYKLPIRELIDWFDLLTVTKKREDIANLIQKLMNEGNQQGITLPVIKFPTLNGIMVMDAHNDFIIVSRQLLINRVDTDKDKQSAKVLIIYSTGKQHIVTFKLPIHAFTVQKLFLKMNLHMEDNITIDCMENAGGIIHLVVSVGFAIGDTIADKIAKAEEFYKKVHQSRASADAAPRNAVPVEEPPSLPVVKPSVVSPSETSVANNGCQPSATKGKKHKKRHCAPGDTNADKAISSANQDANTPKTKKQKKCHSAEDSNGYQVAGAQDNPGSSGNKQGNQTPTGNTSNSPKKSNGLQGVQPAGDALASSQSIQSKDQVAHATVSKKSEETAGGSQSRVQPNVASIPAPAEKATSDTIPTPAERVEKSRLRRNSNWIISRDFDDEVIVLLSSEDEETTAADNGQTEGRLSVEENPTLFTYPPTGTGGLSITIKDYMCLKEGSFLNDIIIDFYLRWLKNNIVPEGQRDRTHIFSTFFHMRLTTETSPNNTKEPVAKRRHERVKKWTRTVNIFEKDFIIIPFNEKSHWILAIICFPNLKTSVVNHDVQTPGEDIPIKQPLILIFDSLEGNSRDRDIAILHDYLNFEYKAKYPKERARIFNGDNMPGLIVEVPQQENLTDCGLYLLQYAEQFFTKPIVNYKLPIRELIDWFDLLTVTKKREDIANLIQKLMNEGNQQGITLPVIKFPTLNGIMVMDVDDDKEWDTEEENQTINQYSFETRTPPKRRHTLQ</sequence>
<protein>
    <submittedName>
        <fullName evidence="9">Uncharacterized protein LOC117149521</fullName>
    </submittedName>
</protein>
<dbReference type="GO" id="GO:0016926">
    <property type="term" value="P:protein desumoylation"/>
    <property type="evidence" value="ECO:0007669"/>
    <property type="project" value="TreeGrafter"/>
</dbReference>
<feature type="compositionally biased region" description="Basic residues" evidence="6">
    <location>
        <begin position="150"/>
        <end position="159"/>
    </location>
</feature>
<dbReference type="Gene3D" id="1.10.418.20">
    <property type="match status" value="2"/>
</dbReference>
<dbReference type="GO" id="GO:0006508">
    <property type="term" value="P:proteolysis"/>
    <property type="evidence" value="ECO:0007669"/>
    <property type="project" value="UniProtKB-KW"/>
</dbReference>
<feature type="region of interest" description="Disordered" evidence="6">
    <location>
        <begin position="131"/>
        <end position="304"/>
    </location>
</feature>
<evidence type="ECO:0000256" key="3">
    <source>
        <dbReference type="ARBA" id="ARBA00022670"/>
    </source>
</evidence>
<feature type="compositionally biased region" description="Polar residues" evidence="6">
    <location>
        <begin position="205"/>
        <end position="233"/>
    </location>
</feature>
<reference evidence="9" key="1">
    <citation type="submission" date="2025-08" db="UniProtKB">
        <authorList>
            <consortium name="RefSeq"/>
        </authorList>
    </citation>
    <scope>IDENTIFICATION</scope>
    <source>
        <strain evidence="9">Mau12</strain>
        <tissue evidence="9">Whole Body</tissue>
    </source>
</reference>
<feature type="region of interest" description="Disordered" evidence="6">
    <location>
        <begin position="328"/>
        <end position="355"/>
    </location>
</feature>
<feature type="domain" description="Ubiquitin-like protease family profile" evidence="7">
    <location>
        <begin position="363"/>
        <end position="564"/>
    </location>
</feature>
<feature type="compositionally biased region" description="Polar residues" evidence="6">
    <location>
        <begin position="838"/>
        <end position="866"/>
    </location>
</feature>
<evidence type="ECO:0000256" key="4">
    <source>
        <dbReference type="ARBA" id="ARBA00022786"/>
    </source>
</evidence>
<keyword evidence="5" id="KW-0378">Hydrolase</keyword>
<dbReference type="InterPro" id="IPR003653">
    <property type="entry name" value="Peptidase_C48_C"/>
</dbReference>
<dbReference type="Pfam" id="PF02902">
    <property type="entry name" value="Peptidase_C48"/>
    <property type="match status" value="2"/>
</dbReference>
<feature type="region of interest" description="Disordered" evidence="6">
    <location>
        <begin position="737"/>
        <end position="936"/>
    </location>
</feature>
<feature type="compositionally biased region" description="Polar residues" evidence="6">
    <location>
        <begin position="901"/>
        <end position="911"/>
    </location>
</feature>
<dbReference type="GO" id="GO:0005634">
    <property type="term" value="C:nucleus"/>
    <property type="evidence" value="ECO:0007669"/>
    <property type="project" value="TreeGrafter"/>
</dbReference>
<dbReference type="GO" id="GO:0005737">
    <property type="term" value="C:cytoplasm"/>
    <property type="evidence" value="ECO:0007669"/>
    <property type="project" value="TreeGrafter"/>
</dbReference>
<dbReference type="PROSITE" id="PS50600">
    <property type="entry name" value="ULP_PROTEASE"/>
    <property type="match status" value="2"/>
</dbReference>
<dbReference type="FunFam" id="1.10.418.20:FF:000001">
    <property type="entry name" value="sentrin-specific protease 6 isoform X1"/>
    <property type="match status" value="2"/>
</dbReference>
<dbReference type="Proteomes" id="UP000515162">
    <property type="component" value="Unplaced"/>
</dbReference>
<dbReference type="SUPFAM" id="SSF54001">
    <property type="entry name" value="Cysteine proteinases"/>
    <property type="match status" value="2"/>
</dbReference>
<dbReference type="PANTHER" id="PTHR46896:SF3">
    <property type="entry name" value="FI06413P-RELATED"/>
    <property type="match status" value="1"/>
</dbReference>
<evidence type="ECO:0000313" key="8">
    <source>
        <dbReference type="Proteomes" id="UP000515162"/>
    </source>
</evidence>
<evidence type="ECO:0000256" key="5">
    <source>
        <dbReference type="ARBA" id="ARBA00022801"/>
    </source>
</evidence>
<gene>
    <name evidence="9" type="primary">LOC117149521</name>
</gene>
<feature type="non-terminal residue" evidence="9">
    <location>
        <position position="1"/>
    </location>
</feature>
<keyword evidence="4" id="KW-0833">Ubl conjugation pathway</keyword>
<dbReference type="RefSeq" id="XP_033172681.1">
    <property type="nucleotide sequence ID" value="XM_033316790.1"/>
</dbReference>
<dbReference type="GeneID" id="117149521"/>
<proteinExistence type="inferred from homology"/>
<dbReference type="GO" id="GO:0070139">
    <property type="term" value="F:SUMO-specific endopeptidase activity"/>
    <property type="evidence" value="ECO:0007669"/>
    <property type="project" value="TreeGrafter"/>
</dbReference>
<dbReference type="Gene3D" id="3.30.310.130">
    <property type="entry name" value="Ubiquitin-related"/>
    <property type="match status" value="2"/>
</dbReference>
<feature type="compositionally biased region" description="Polar residues" evidence="6">
    <location>
        <begin position="135"/>
        <end position="148"/>
    </location>
</feature>
<keyword evidence="8" id="KW-1185">Reference proteome</keyword>
<evidence type="ECO:0000256" key="1">
    <source>
        <dbReference type="ARBA" id="ARBA00005234"/>
    </source>
</evidence>
<keyword evidence="2" id="KW-0597">Phosphoprotein</keyword>
<evidence type="ECO:0000259" key="7">
    <source>
        <dbReference type="PROSITE" id="PS50600"/>
    </source>
</evidence>
<dbReference type="InterPro" id="IPR038765">
    <property type="entry name" value="Papain-like_cys_pep_sf"/>
</dbReference>
<keyword evidence="3" id="KW-0645">Protease</keyword>